<accession>A0A9P1MUP3</accession>
<feature type="domain" description="F-box" evidence="1">
    <location>
        <begin position="1"/>
        <end position="46"/>
    </location>
</feature>
<sequence length="258" mass="30624">MSLLCLPNEMKIEILKNLEFSECLKCQLLSSHFQSLILKNQRFLRSQKVRQLFVTKQNIRVNFENSKNIWILDFDEAELYLRNSTVTVLWLELINYDFEPIKYLSSIFSFKFKIENLKLGSSKVPCDLEKLEGFMDSKNCRNLIVDKRFNISPKFLKMDTLLGLTISQTERISISIKNFKGTWLELDKNDLTTSEIIEIIKRWKSGKIPNIHQYNICLNDYLNILEQLQEICICLEYPRKFETLRNTLQQNFLIFILL</sequence>
<dbReference type="PROSITE" id="PS50181">
    <property type="entry name" value="FBOX"/>
    <property type="match status" value="1"/>
</dbReference>
<name>A0A9P1MUP3_9PELO</name>
<comment type="caution">
    <text evidence="2">The sequence shown here is derived from an EMBL/GenBank/DDBJ whole genome shotgun (WGS) entry which is preliminary data.</text>
</comment>
<dbReference type="OrthoDB" id="5797285at2759"/>
<dbReference type="InterPro" id="IPR036047">
    <property type="entry name" value="F-box-like_dom_sf"/>
</dbReference>
<organism evidence="2 3">
    <name type="scientific">Caenorhabditis angaria</name>
    <dbReference type="NCBI Taxonomy" id="860376"/>
    <lineage>
        <taxon>Eukaryota</taxon>
        <taxon>Metazoa</taxon>
        <taxon>Ecdysozoa</taxon>
        <taxon>Nematoda</taxon>
        <taxon>Chromadorea</taxon>
        <taxon>Rhabditida</taxon>
        <taxon>Rhabditina</taxon>
        <taxon>Rhabditomorpha</taxon>
        <taxon>Rhabditoidea</taxon>
        <taxon>Rhabditidae</taxon>
        <taxon>Peloderinae</taxon>
        <taxon>Caenorhabditis</taxon>
    </lineage>
</organism>
<evidence type="ECO:0000313" key="2">
    <source>
        <dbReference type="EMBL" id="CAI5440799.1"/>
    </source>
</evidence>
<proteinExistence type="predicted"/>
<reference evidence="2" key="1">
    <citation type="submission" date="2022-11" db="EMBL/GenBank/DDBJ databases">
        <authorList>
            <person name="Kikuchi T."/>
        </authorList>
    </citation>
    <scope>NUCLEOTIDE SEQUENCE</scope>
    <source>
        <strain evidence="2">PS1010</strain>
    </source>
</reference>
<evidence type="ECO:0000259" key="1">
    <source>
        <dbReference type="PROSITE" id="PS50181"/>
    </source>
</evidence>
<dbReference type="AlphaFoldDB" id="A0A9P1MUP3"/>
<evidence type="ECO:0000313" key="3">
    <source>
        <dbReference type="Proteomes" id="UP001152747"/>
    </source>
</evidence>
<keyword evidence="3" id="KW-1185">Reference proteome</keyword>
<dbReference type="EMBL" id="CANHGI010000002">
    <property type="protein sequence ID" value="CAI5440799.1"/>
    <property type="molecule type" value="Genomic_DNA"/>
</dbReference>
<protein>
    <recommendedName>
        <fullName evidence="1">F-box domain-containing protein</fullName>
    </recommendedName>
</protein>
<dbReference type="Proteomes" id="UP001152747">
    <property type="component" value="Unassembled WGS sequence"/>
</dbReference>
<dbReference type="Pfam" id="PF00646">
    <property type="entry name" value="F-box"/>
    <property type="match status" value="1"/>
</dbReference>
<dbReference type="InterPro" id="IPR001810">
    <property type="entry name" value="F-box_dom"/>
</dbReference>
<gene>
    <name evidence="2" type="ORF">CAMP_LOCUS3436</name>
</gene>
<dbReference type="SUPFAM" id="SSF81383">
    <property type="entry name" value="F-box domain"/>
    <property type="match status" value="1"/>
</dbReference>